<keyword evidence="2 5" id="KW-0812">Transmembrane</keyword>
<evidence type="ECO:0000256" key="5">
    <source>
        <dbReference type="RuleBase" id="RU362022"/>
    </source>
</evidence>
<keyword evidence="5" id="KW-0808">Transferase</keyword>
<dbReference type="Pfam" id="PF04140">
    <property type="entry name" value="ICMT"/>
    <property type="match status" value="1"/>
</dbReference>
<evidence type="ECO:0000256" key="1">
    <source>
        <dbReference type="ARBA" id="ARBA00004141"/>
    </source>
</evidence>
<sequence length="131" mass="15047">MGFALLERLTEIFSFPEVKEFWFMRHPEYSSFLIWTVGTQGLLCNLLSTVALTLVLWRFFSKQLEKHGRTVPESKAKEEVGRVLICMKDRLDPDSLLFVSAVEDASDALEYCSADGRPLMKCFPESCILHH</sequence>
<accession>A0A1D6PZK4</accession>
<comment type="subcellular location">
    <subcellularLocation>
        <location evidence="5">Endoplasmic reticulum membrane</location>
        <topology evidence="5">Multi-pass membrane protein</topology>
    </subcellularLocation>
    <subcellularLocation>
        <location evidence="1">Membrane</location>
        <topology evidence="1">Multi-pass membrane protein</topology>
    </subcellularLocation>
</comment>
<evidence type="ECO:0000256" key="2">
    <source>
        <dbReference type="ARBA" id="ARBA00022692"/>
    </source>
</evidence>
<keyword evidence="5" id="KW-0489">Methyltransferase</keyword>
<keyword evidence="5" id="KW-0949">S-adenosyl-L-methionine</keyword>
<evidence type="ECO:0000313" key="6">
    <source>
        <dbReference type="EMBL" id="AQK51854.1"/>
    </source>
</evidence>
<keyword evidence="3 5" id="KW-1133">Transmembrane helix</keyword>
<comment type="catalytic activity">
    <reaction evidence="5">
        <text>[protein]-C-terminal S-[(2E,6E)-farnesyl]-L-cysteine + S-adenosyl-L-methionine = [protein]-C-terminal S-[(2E,6E)-farnesyl]-L-cysteine methyl ester + S-adenosyl-L-homocysteine</text>
        <dbReference type="Rhea" id="RHEA:21672"/>
        <dbReference type="Rhea" id="RHEA-COMP:12125"/>
        <dbReference type="Rhea" id="RHEA-COMP:12126"/>
        <dbReference type="ChEBI" id="CHEBI:57856"/>
        <dbReference type="ChEBI" id="CHEBI:59789"/>
        <dbReference type="ChEBI" id="CHEBI:90510"/>
        <dbReference type="ChEBI" id="CHEBI:90511"/>
        <dbReference type="EC" id="2.1.1.100"/>
    </reaction>
</comment>
<dbReference type="SMR" id="A0A1D6PZK4"/>
<gene>
    <name evidence="6" type="ORF">ZEAMMB73_Zm00001d050059</name>
</gene>
<comment type="caution">
    <text evidence="5">Lacks conserved residue(s) required for the propagation of feature annotation.</text>
</comment>
<dbReference type="PANTHER" id="PTHR12714:SF9">
    <property type="entry name" value="PROTEIN-S-ISOPRENYLCYSTEINE O-METHYLTRANSFERASE"/>
    <property type="match status" value="1"/>
</dbReference>
<dbReference type="GO" id="GO:0032259">
    <property type="term" value="P:methylation"/>
    <property type="evidence" value="ECO:0007669"/>
    <property type="project" value="UniProtKB-KW"/>
</dbReference>
<reference evidence="6" key="1">
    <citation type="submission" date="2015-12" db="EMBL/GenBank/DDBJ databases">
        <title>Update maize B73 reference genome by single molecule sequencing technologies.</title>
        <authorList>
            <consortium name="Maize Genome Sequencing Project"/>
            <person name="Ware D."/>
        </authorList>
    </citation>
    <scope>NUCLEOTIDE SEQUENCE</scope>
    <source>
        <tissue evidence="6">Seedling</tissue>
    </source>
</reference>
<name>A0A1D6PZK4_MAIZE</name>
<dbReference type="EMBL" id="CM000780">
    <property type="protein sequence ID" value="AQK51854.1"/>
    <property type="molecule type" value="Genomic_DNA"/>
</dbReference>
<dbReference type="EC" id="2.1.1.100" evidence="5"/>
<dbReference type="AlphaFoldDB" id="A0A1D6PZK4"/>
<keyword evidence="5" id="KW-0256">Endoplasmic reticulum</keyword>
<protein>
    <recommendedName>
        <fullName evidence="5">Protein-S-isoprenylcysteine O-methyltransferase</fullName>
        <ecNumber evidence="5">2.1.1.100</ecNumber>
    </recommendedName>
</protein>
<dbReference type="EMBL" id="CM000780">
    <property type="protein sequence ID" value="AQK51853.1"/>
    <property type="molecule type" value="Genomic_DNA"/>
</dbReference>
<dbReference type="InParanoid" id="A0A1D6PZK4"/>
<dbReference type="PANTHER" id="PTHR12714">
    <property type="entry name" value="PROTEIN-S ISOPRENYLCYSTEINE O-METHYLTRANSFERASE"/>
    <property type="match status" value="1"/>
</dbReference>
<dbReference type="GO" id="GO:0005789">
    <property type="term" value="C:endoplasmic reticulum membrane"/>
    <property type="evidence" value="ECO:0007669"/>
    <property type="project" value="UniProtKB-SubCell"/>
</dbReference>
<evidence type="ECO:0000256" key="3">
    <source>
        <dbReference type="ARBA" id="ARBA00022989"/>
    </source>
</evidence>
<proteinExistence type="inferred from homology"/>
<dbReference type="ExpressionAtlas" id="A0A1D6PZK4">
    <property type="expression patterns" value="baseline"/>
</dbReference>
<comment type="cofactor">
    <cofactor evidence="5">
        <name>Zn(2+)</name>
        <dbReference type="ChEBI" id="CHEBI:29105"/>
    </cofactor>
    <text evidence="5">Divalent metal cations. Probably Zn(2+).</text>
</comment>
<evidence type="ECO:0000256" key="4">
    <source>
        <dbReference type="ARBA" id="ARBA00023136"/>
    </source>
</evidence>
<dbReference type="GO" id="GO:0004671">
    <property type="term" value="F:protein C-terminal S-isoprenylcysteine carboxyl O-methyltransferase activity"/>
    <property type="evidence" value="ECO:0007669"/>
    <property type="project" value="UniProtKB-EC"/>
</dbReference>
<feature type="transmembrane region" description="Helical" evidence="5">
    <location>
        <begin position="32"/>
        <end position="57"/>
    </location>
</feature>
<dbReference type="InterPro" id="IPR007269">
    <property type="entry name" value="ICMT_MeTrfase"/>
</dbReference>
<keyword evidence="4 5" id="KW-0472">Membrane</keyword>
<comment type="similarity">
    <text evidence="5">Belongs to the class VI-like SAM-binding methyltransferase superfamily. Isoprenylcysteine carboxyl methyltransferase family.</text>
</comment>
<dbReference type="STRING" id="4577.A0A1D6PZK4"/>
<organism evidence="6">
    <name type="scientific">Zea mays</name>
    <name type="common">Maize</name>
    <dbReference type="NCBI Taxonomy" id="4577"/>
    <lineage>
        <taxon>Eukaryota</taxon>
        <taxon>Viridiplantae</taxon>
        <taxon>Streptophyta</taxon>
        <taxon>Embryophyta</taxon>
        <taxon>Tracheophyta</taxon>
        <taxon>Spermatophyta</taxon>
        <taxon>Magnoliopsida</taxon>
        <taxon>Liliopsida</taxon>
        <taxon>Poales</taxon>
        <taxon>Poaceae</taxon>
        <taxon>PACMAD clade</taxon>
        <taxon>Panicoideae</taxon>
        <taxon>Andropogonodae</taxon>
        <taxon>Andropogoneae</taxon>
        <taxon>Tripsacinae</taxon>
        <taxon>Zea</taxon>
    </lineage>
</organism>